<dbReference type="Pfam" id="PF00071">
    <property type="entry name" value="Ras"/>
    <property type="match status" value="1"/>
</dbReference>
<dbReference type="SUPFAM" id="SSF52540">
    <property type="entry name" value="P-loop containing nucleoside triphosphate hydrolases"/>
    <property type="match status" value="1"/>
</dbReference>
<comment type="caution">
    <text evidence="4">The sequence shown here is derived from an EMBL/GenBank/DDBJ whole genome shotgun (WGS) entry which is preliminary data.</text>
</comment>
<dbReference type="Gene3D" id="3.40.50.300">
    <property type="entry name" value="P-loop containing nucleotide triphosphate hydrolases"/>
    <property type="match status" value="1"/>
</dbReference>
<dbReference type="EMBL" id="CAJNOU010001942">
    <property type="protein sequence ID" value="CAF1272314.1"/>
    <property type="molecule type" value="Genomic_DNA"/>
</dbReference>
<organism evidence="4 5">
    <name type="scientific">Rotaria sordida</name>
    <dbReference type="NCBI Taxonomy" id="392033"/>
    <lineage>
        <taxon>Eukaryota</taxon>
        <taxon>Metazoa</taxon>
        <taxon>Spiralia</taxon>
        <taxon>Gnathifera</taxon>
        <taxon>Rotifera</taxon>
        <taxon>Eurotatoria</taxon>
        <taxon>Bdelloidea</taxon>
        <taxon>Philodinida</taxon>
        <taxon>Philodinidae</taxon>
        <taxon>Rotaria</taxon>
    </lineage>
</organism>
<dbReference type="Pfam" id="PF03782">
    <property type="entry name" value="AMOP"/>
    <property type="match status" value="1"/>
</dbReference>
<dbReference type="SMART" id="SM00175">
    <property type="entry name" value="RAB"/>
    <property type="match status" value="1"/>
</dbReference>
<dbReference type="PROSITE" id="PS50856">
    <property type="entry name" value="AMOP"/>
    <property type="match status" value="1"/>
</dbReference>
<evidence type="ECO:0000259" key="3">
    <source>
        <dbReference type="PROSITE" id="PS50856"/>
    </source>
</evidence>
<keyword evidence="2" id="KW-0547">Nucleotide-binding</keyword>
<protein>
    <recommendedName>
        <fullName evidence="3">AMOP domain-containing protein</fullName>
    </recommendedName>
</protein>
<dbReference type="InterPro" id="IPR027417">
    <property type="entry name" value="P-loop_NTPase"/>
</dbReference>
<dbReference type="InterPro" id="IPR005533">
    <property type="entry name" value="AMOP_dom"/>
</dbReference>
<dbReference type="Proteomes" id="UP000663889">
    <property type="component" value="Unassembled WGS sequence"/>
</dbReference>
<dbReference type="AlphaFoldDB" id="A0A815BVB5"/>
<evidence type="ECO:0000313" key="5">
    <source>
        <dbReference type="Proteomes" id="UP000663889"/>
    </source>
</evidence>
<dbReference type="SMART" id="SM00723">
    <property type="entry name" value="AMOP"/>
    <property type="match status" value="1"/>
</dbReference>
<dbReference type="PANTHER" id="PTHR47978">
    <property type="match status" value="1"/>
</dbReference>
<dbReference type="PRINTS" id="PR00449">
    <property type="entry name" value="RASTRNSFRMNG"/>
</dbReference>
<dbReference type="GO" id="GO:0003924">
    <property type="term" value="F:GTPase activity"/>
    <property type="evidence" value="ECO:0007669"/>
    <property type="project" value="InterPro"/>
</dbReference>
<evidence type="ECO:0000256" key="2">
    <source>
        <dbReference type="ARBA" id="ARBA00022741"/>
    </source>
</evidence>
<dbReference type="PROSITE" id="PS51421">
    <property type="entry name" value="RAS"/>
    <property type="match status" value="1"/>
</dbReference>
<evidence type="ECO:0000256" key="1">
    <source>
        <dbReference type="ARBA" id="ARBA00006270"/>
    </source>
</evidence>
<dbReference type="GO" id="GO:0005525">
    <property type="term" value="F:GTP binding"/>
    <property type="evidence" value="ECO:0007669"/>
    <property type="project" value="InterPro"/>
</dbReference>
<evidence type="ECO:0000313" key="4">
    <source>
        <dbReference type="EMBL" id="CAF1272314.1"/>
    </source>
</evidence>
<proteinExistence type="inferred from homology"/>
<dbReference type="InterPro" id="IPR001806">
    <property type="entry name" value="Small_GTPase"/>
</dbReference>
<dbReference type="PROSITE" id="PS51419">
    <property type="entry name" value="RAB"/>
    <property type="match status" value="1"/>
</dbReference>
<comment type="similarity">
    <text evidence="1">Belongs to the small GTPase superfamily. Rab family.</text>
</comment>
<feature type="domain" description="AMOP" evidence="3">
    <location>
        <begin position="124"/>
        <end position="275"/>
    </location>
</feature>
<sequence>MYYRGPQAALVVYDITNFDSFLDAKKWIRELRQINTNEMVIGLAGNKADLVTENKRQVDTRAVVEYADENRLIFMEISAKQGDNVTEIFINIAKQIVVKQSASTLPKSSKKIPPTKSKSIRSAAVTKKVTECQKWHQVEPEASIFLAQVRKCPCRIPTNFPKEINDGVAKWKTDSGCSASSQPNTCSYHKGAYGCYRFGYKSTGPGAQCCYDKAGNWMSDPHQGAGTLDRERAPDNILNLVQWNAHNKHDVIPWDNCCKDPAVPRDICQLYYDRRPPGGCEHYFF</sequence>
<dbReference type="SMART" id="SM00173">
    <property type="entry name" value="RAS"/>
    <property type="match status" value="1"/>
</dbReference>
<accession>A0A815BVB5</accession>
<reference evidence="4" key="1">
    <citation type="submission" date="2021-02" db="EMBL/GenBank/DDBJ databases">
        <authorList>
            <person name="Nowell W R."/>
        </authorList>
    </citation>
    <scope>NUCLEOTIDE SEQUENCE</scope>
</reference>
<gene>
    <name evidence="4" type="ORF">SEV965_LOCUS24817</name>
</gene>
<name>A0A815BVB5_9BILA</name>